<dbReference type="PRINTS" id="PR00786">
    <property type="entry name" value="NEPRILYSIN"/>
</dbReference>
<keyword evidence="6" id="KW-0862">Zinc</keyword>
<dbReference type="Proteomes" id="UP000217210">
    <property type="component" value="Chromosome"/>
</dbReference>
<dbReference type="CDD" id="cd08662">
    <property type="entry name" value="M13"/>
    <property type="match status" value="1"/>
</dbReference>
<dbReference type="InterPro" id="IPR018497">
    <property type="entry name" value="Peptidase_M13_C"/>
</dbReference>
<dbReference type="GO" id="GO:0046872">
    <property type="term" value="F:metal ion binding"/>
    <property type="evidence" value="ECO:0007669"/>
    <property type="project" value="UniProtKB-KW"/>
</dbReference>
<evidence type="ECO:0000256" key="7">
    <source>
        <dbReference type="ARBA" id="ARBA00023049"/>
    </source>
</evidence>
<dbReference type="EMBL" id="CP016779">
    <property type="protein sequence ID" value="ASY23602.1"/>
    <property type="molecule type" value="Genomic_DNA"/>
</dbReference>
<evidence type="ECO:0000256" key="5">
    <source>
        <dbReference type="ARBA" id="ARBA00022801"/>
    </source>
</evidence>
<dbReference type="OrthoDB" id="9775677at2"/>
<keyword evidence="5" id="KW-0378">Hydrolase</keyword>
<evidence type="ECO:0000259" key="9">
    <source>
        <dbReference type="Pfam" id="PF05649"/>
    </source>
</evidence>
<dbReference type="SUPFAM" id="SSF55486">
    <property type="entry name" value="Metalloproteases ('zincins'), catalytic domain"/>
    <property type="match status" value="1"/>
</dbReference>
<evidence type="ECO:0000313" key="11">
    <source>
        <dbReference type="Proteomes" id="UP000217210"/>
    </source>
</evidence>
<sequence length="652" mass="74068">MRSGLDLTHINPAIRPQDDLFRFMNGKWLAESKIPEDRASDGAFYQLYEQAEKQVKQIIIDQAKSAGEIGSTSQKIGDLYNSFMDEEKIEQLGISPIAKDLAAAQGFNNKDEFLQLLGELERDGLSGLFYSYVSTDNKDASKNIVYLGQSGLSLPDEAYYREDEYKEIRQSFVTHIKNMFELAGLENAQSSALAVLELETAIATCHWDQVKDRDADLTYNKKSFTQLSELGPAFNWPLWMKSSVTPEHVLTHVVVRQPSYFEELSKLLGDFEVIKWRCWLTWHILSGASPYLNSALVNENFNFYGTTLSGIPKLKERWKRATGLVEGALGEAVGQIYVQRHFGKAAKERMVDLVKNLIQAYRVDIAALDWMSDETKQKAFLKLDKFTPKIGYPDKWRDYSNLSIKPGDLIGNLSAIAKYSQDYEYSKIGKPVDKFEWYMTPQTVNAYYNPGMNEIVFPAAILQPPFFDVLADDDAANYGGIGAVIGHEIGHGFDDQGSKYDGDGNLVNWWNDKDRSEFEKRTSKLINQYDQLSPENAPDIKVNGALTIGENIGDLGGLTIAYKAYEISLNAKEPPVLDGYSGMQRFFMGWAQSWRGKYRPEEVRRRVATDPHSPDEFRCNQIVSNLTEFYDAFTVSQSDKHFMPVDQRVRIW</sequence>
<protein>
    <submittedName>
        <fullName evidence="10">Putative endopeptidase</fullName>
    </submittedName>
</protein>
<organism evidence="10 11">
    <name type="scientific">Candidatus Nanopelagicus abundans</name>
    <dbReference type="NCBI Taxonomy" id="1884916"/>
    <lineage>
        <taxon>Bacteria</taxon>
        <taxon>Bacillati</taxon>
        <taxon>Actinomycetota</taxon>
        <taxon>Actinomycetes</taxon>
        <taxon>Candidatus Nanopelagicales</taxon>
        <taxon>Candidatus Nanopelagicaceae</taxon>
        <taxon>Candidatus Nanopelagicus</taxon>
    </lineage>
</organism>
<keyword evidence="11" id="KW-1185">Reference proteome</keyword>
<dbReference type="Pfam" id="PF05649">
    <property type="entry name" value="Peptidase_M13_N"/>
    <property type="match status" value="1"/>
</dbReference>
<keyword evidence="3" id="KW-0645">Protease</keyword>
<keyword evidence="7" id="KW-0482">Metalloprotease</keyword>
<dbReference type="Pfam" id="PF01431">
    <property type="entry name" value="Peptidase_M13"/>
    <property type="match status" value="1"/>
</dbReference>
<comment type="cofactor">
    <cofactor evidence="1">
        <name>Zn(2+)</name>
        <dbReference type="ChEBI" id="CHEBI:29105"/>
    </cofactor>
</comment>
<accession>A0A249L3I1</accession>
<dbReference type="GO" id="GO:0004222">
    <property type="term" value="F:metalloendopeptidase activity"/>
    <property type="evidence" value="ECO:0007669"/>
    <property type="project" value="InterPro"/>
</dbReference>
<dbReference type="Gene3D" id="3.40.390.10">
    <property type="entry name" value="Collagenase (Catalytic Domain)"/>
    <property type="match status" value="1"/>
</dbReference>
<dbReference type="InterPro" id="IPR024079">
    <property type="entry name" value="MetalloPept_cat_dom_sf"/>
</dbReference>
<evidence type="ECO:0000259" key="8">
    <source>
        <dbReference type="Pfam" id="PF01431"/>
    </source>
</evidence>
<reference evidence="10 11" key="1">
    <citation type="submission" date="2016-07" db="EMBL/GenBank/DDBJ databases">
        <title>High microdiversification within the ubiquitous acI lineage of Actinobacteria.</title>
        <authorList>
            <person name="Neuenschwander S.M."/>
            <person name="Salcher M."/>
            <person name="Ghai R."/>
            <person name="Pernthaler J."/>
        </authorList>
    </citation>
    <scope>NUCLEOTIDE SEQUENCE [LARGE SCALE GENOMIC DNA]</scope>
    <source>
        <strain evidence="10">MMS-IIB-91</strain>
    </source>
</reference>
<feature type="domain" description="Peptidase M13 C-terminal" evidence="8">
    <location>
        <begin position="445"/>
        <end position="643"/>
    </location>
</feature>
<proteinExistence type="inferred from homology"/>
<keyword evidence="4" id="KW-0479">Metal-binding</keyword>
<dbReference type="InterPro" id="IPR000718">
    <property type="entry name" value="Peptidase_M13"/>
</dbReference>
<dbReference type="GO" id="GO:0016485">
    <property type="term" value="P:protein processing"/>
    <property type="evidence" value="ECO:0007669"/>
    <property type="project" value="TreeGrafter"/>
</dbReference>
<dbReference type="InterPro" id="IPR042089">
    <property type="entry name" value="Peptidase_M13_dom_2"/>
</dbReference>
<dbReference type="InterPro" id="IPR008753">
    <property type="entry name" value="Peptidase_M13_N"/>
</dbReference>
<dbReference type="PANTHER" id="PTHR11733:SF167">
    <property type="entry name" value="FI17812P1-RELATED"/>
    <property type="match status" value="1"/>
</dbReference>
<dbReference type="PANTHER" id="PTHR11733">
    <property type="entry name" value="ZINC METALLOPROTEASE FAMILY M13 NEPRILYSIN-RELATED"/>
    <property type="match status" value="1"/>
</dbReference>
<dbReference type="GO" id="GO:0005886">
    <property type="term" value="C:plasma membrane"/>
    <property type="evidence" value="ECO:0007669"/>
    <property type="project" value="TreeGrafter"/>
</dbReference>
<evidence type="ECO:0000256" key="6">
    <source>
        <dbReference type="ARBA" id="ARBA00022833"/>
    </source>
</evidence>
<feature type="domain" description="Peptidase M13 N-terminal" evidence="9">
    <location>
        <begin position="16"/>
        <end position="393"/>
    </location>
</feature>
<gene>
    <name evidence="10" type="ORF">B1sIIB91_01500</name>
</gene>
<evidence type="ECO:0000256" key="4">
    <source>
        <dbReference type="ARBA" id="ARBA00022723"/>
    </source>
</evidence>
<comment type="similarity">
    <text evidence="2">Belongs to the peptidase M13 family.</text>
</comment>
<evidence type="ECO:0000256" key="1">
    <source>
        <dbReference type="ARBA" id="ARBA00001947"/>
    </source>
</evidence>
<dbReference type="AlphaFoldDB" id="A0A249L3I1"/>
<evidence type="ECO:0000256" key="3">
    <source>
        <dbReference type="ARBA" id="ARBA00022670"/>
    </source>
</evidence>
<evidence type="ECO:0000256" key="2">
    <source>
        <dbReference type="ARBA" id="ARBA00007357"/>
    </source>
</evidence>
<evidence type="ECO:0000313" key="10">
    <source>
        <dbReference type="EMBL" id="ASY23602.1"/>
    </source>
</evidence>
<dbReference type="KEGG" id="nab:B1sIIB91_01500"/>
<name>A0A249L3I1_9ACTN</name>
<dbReference type="RefSeq" id="WP_095687876.1">
    <property type="nucleotide sequence ID" value="NZ_CP016779.1"/>
</dbReference>
<dbReference type="PROSITE" id="PS51885">
    <property type="entry name" value="NEPRILYSIN"/>
    <property type="match status" value="1"/>
</dbReference>
<dbReference type="Gene3D" id="1.10.1380.10">
    <property type="entry name" value="Neutral endopeptidase , domain2"/>
    <property type="match status" value="1"/>
</dbReference>